<evidence type="ECO:0000256" key="3">
    <source>
        <dbReference type="ARBA" id="ARBA00013095"/>
    </source>
</evidence>
<dbReference type="PRINTS" id="PR00129">
    <property type="entry name" value="CUTINASE"/>
</dbReference>
<keyword evidence="8" id="KW-0843">Virulence</keyword>
<dbReference type="PROSITE" id="PS00155">
    <property type="entry name" value="CUTINASE_1"/>
    <property type="match status" value="1"/>
</dbReference>
<dbReference type="PANTHER" id="PTHR48250">
    <property type="entry name" value="CUTINASE 2-RELATED"/>
    <property type="match status" value="1"/>
</dbReference>
<dbReference type="SMART" id="SM01110">
    <property type="entry name" value="Cutinase"/>
    <property type="match status" value="1"/>
</dbReference>
<feature type="chain" id="PRO_5046695841" description="Cutinase" evidence="12">
    <location>
        <begin position="16"/>
        <end position="230"/>
    </location>
</feature>
<dbReference type="InterPro" id="IPR000675">
    <property type="entry name" value="Cutinase/axe"/>
</dbReference>
<comment type="catalytic activity">
    <reaction evidence="10 11">
        <text>cutin + H2O = cutin monomers.</text>
        <dbReference type="EC" id="3.1.1.74"/>
    </reaction>
</comment>
<dbReference type="Pfam" id="PF01083">
    <property type="entry name" value="Cutinase"/>
    <property type="match status" value="1"/>
</dbReference>
<organism evidence="13 14">
    <name type="scientific">Humicola insolens</name>
    <name type="common">Soft-rot fungus</name>
    <dbReference type="NCBI Taxonomy" id="85995"/>
    <lineage>
        <taxon>Eukaryota</taxon>
        <taxon>Fungi</taxon>
        <taxon>Dikarya</taxon>
        <taxon>Ascomycota</taxon>
        <taxon>Pezizomycotina</taxon>
        <taxon>Sordariomycetes</taxon>
        <taxon>Sordariomycetidae</taxon>
        <taxon>Sordariales</taxon>
        <taxon>Chaetomiaceae</taxon>
        <taxon>Mycothermus</taxon>
    </lineage>
</organism>
<evidence type="ECO:0000256" key="5">
    <source>
        <dbReference type="ARBA" id="ARBA00022525"/>
    </source>
</evidence>
<dbReference type="PANTHER" id="PTHR48250:SF3">
    <property type="entry name" value="CUTINASE 1-RELATED"/>
    <property type="match status" value="1"/>
</dbReference>
<keyword evidence="6 12" id="KW-0732">Signal</keyword>
<evidence type="ECO:0000256" key="2">
    <source>
        <dbReference type="ARBA" id="ARBA00007534"/>
    </source>
</evidence>
<evidence type="ECO:0000256" key="11">
    <source>
        <dbReference type="RuleBase" id="RU361263"/>
    </source>
</evidence>
<evidence type="ECO:0000256" key="4">
    <source>
        <dbReference type="ARBA" id="ARBA00022487"/>
    </source>
</evidence>
<dbReference type="Gene3D" id="3.40.50.1820">
    <property type="entry name" value="alpha/beta hydrolase"/>
    <property type="match status" value="1"/>
</dbReference>
<dbReference type="InterPro" id="IPR043579">
    <property type="entry name" value="CUTINASE_2"/>
</dbReference>
<sequence>MKFFNILSIASLAAALPTTSVSEGEHAEAARIMARQLNTIRNDLERGNANDCPRAIFIFARGTTEPGNMGITTGPILAGALEDNFRRDIWVQGVGGPYEASTAPNFLPRGSSEEAIGEAKRLFALAQSKCPNTAVVAGGYSQGAALIAAAVSDLRGATQEQVKGVVLFGYTKNRQNNGRIPNYPAERTKVFCNIGDAVCDGTLIITPSHFLYNIEARGEAARFLTARVGA</sequence>
<dbReference type="SUPFAM" id="SSF53474">
    <property type="entry name" value="alpha/beta-Hydrolases"/>
    <property type="match status" value="1"/>
</dbReference>
<evidence type="ECO:0000313" key="13">
    <source>
        <dbReference type="EMBL" id="KAL1836386.1"/>
    </source>
</evidence>
<evidence type="ECO:0000256" key="8">
    <source>
        <dbReference type="ARBA" id="ARBA00023026"/>
    </source>
</evidence>
<reference evidence="13 14" key="1">
    <citation type="journal article" date="2024" name="Commun. Biol.">
        <title>Comparative genomic analysis of thermophilic fungi reveals convergent evolutionary adaptations and gene losses.</title>
        <authorList>
            <person name="Steindorff A.S."/>
            <person name="Aguilar-Pontes M.V."/>
            <person name="Robinson A.J."/>
            <person name="Andreopoulos B."/>
            <person name="LaButti K."/>
            <person name="Kuo A."/>
            <person name="Mondo S."/>
            <person name="Riley R."/>
            <person name="Otillar R."/>
            <person name="Haridas S."/>
            <person name="Lipzen A."/>
            <person name="Grimwood J."/>
            <person name="Schmutz J."/>
            <person name="Clum A."/>
            <person name="Reid I.D."/>
            <person name="Moisan M.C."/>
            <person name="Butler G."/>
            <person name="Nguyen T.T.M."/>
            <person name="Dewar K."/>
            <person name="Conant G."/>
            <person name="Drula E."/>
            <person name="Henrissat B."/>
            <person name="Hansel C."/>
            <person name="Singer S."/>
            <person name="Hutchinson M.I."/>
            <person name="de Vries R.P."/>
            <person name="Natvig D.O."/>
            <person name="Powell A.J."/>
            <person name="Tsang A."/>
            <person name="Grigoriev I.V."/>
        </authorList>
    </citation>
    <scope>NUCLEOTIDE SEQUENCE [LARGE SCALE GENOMIC DNA]</scope>
    <source>
        <strain evidence="13 14">CBS 620.91</strain>
    </source>
</reference>
<comment type="similarity">
    <text evidence="2 11">Belongs to the cutinase family.</text>
</comment>
<evidence type="ECO:0000256" key="1">
    <source>
        <dbReference type="ARBA" id="ARBA00004613"/>
    </source>
</evidence>
<evidence type="ECO:0000256" key="9">
    <source>
        <dbReference type="ARBA" id="ARBA00023157"/>
    </source>
</evidence>
<evidence type="ECO:0000256" key="6">
    <source>
        <dbReference type="ARBA" id="ARBA00022729"/>
    </source>
</evidence>
<comment type="subcellular location">
    <subcellularLocation>
        <location evidence="1 11">Secreted</location>
    </subcellularLocation>
</comment>
<comment type="function">
    <text evidence="11">Catalyzes the hydrolysis of complex carboxylic polyesters found in the cell wall of plants. Degrades cutin, a macromolecule that forms the structure of the plant cuticle.</text>
</comment>
<accession>A0ABR3V4Q5</accession>
<dbReference type="InterPro" id="IPR043580">
    <property type="entry name" value="CUTINASE_1"/>
</dbReference>
<keyword evidence="5 11" id="KW-0964">Secreted</keyword>
<dbReference type="InterPro" id="IPR029058">
    <property type="entry name" value="AB_hydrolase_fold"/>
</dbReference>
<dbReference type="PROSITE" id="PS00931">
    <property type="entry name" value="CUTINASE_2"/>
    <property type="match status" value="1"/>
</dbReference>
<evidence type="ECO:0000256" key="7">
    <source>
        <dbReference type="ARBA" id="ARBA00022801"/>
    </source>
</evidence>
<evidence type="ECO:0000313" key="14">
    <source>
        <dbReference type="Proteomes" id="UP001583172"/>
    </source>
</evidence>
<gene>
    <name evidence="13" type="ORF">VTJ49DRAFT_5224</name>
</gene>
<dbReference type="InterPro" id="IPR011150">
    <property type="entry name" value="Cutinase_monf"/>
</dbReference>
<dbReference type="EMBL" id="JAZGSY010000418">
    <property type="protein sequence ID" value="KAL1836386.1"/>
    <property type="molecule type" value="Genomic_DNA"/>
</dbReference>
<feature type="signal peptide" evidence="12">
    <location>
        <begin position="1"/>
        <end position="15"/>
    </location>
</feature>
<evidence type="ECO:0000256" key="10">
    <source>
        <dbReference type="ARBA" id="ARBA00034045"/>
    </source>
</evidence>
<keyword evidence="4 11" id="KW-0719">Serine esterase</keyword>
<evidence type="ECO:0000256" key="12">
    <source>
        <dbReference type="SAM" id="SignalP"/>
    </source>
</evidence>
<keyword evidence="14" id="KW-1185">Reference proteome</keyword>
<name>A0ABR3V4Q5_HUMIN</name>
<keyword evidence="7 11" id="KW-0378">Hydrolase</keyword>
<proteinExistence type="inferred from homology"/>
<keyword evidence="9" id="KW-1015">Disulfide bond</keyword>
<comment type="caution">
    <text evidence="13">The sequence shown here is derived from an EMBL/GenBank/DDBJ whole genome shotgun (WGS) entry which is preliminary data.</text>
</comment>
<dbReference type="EC" id="3.1.1.74" evidence="3 11"/>
<dbReference type="Proteomes" id="UP001583172">
    <property type="component" value="Unassembled WGS sequence"/>
</dbReference>
<protein>
    <recommendedName>
        <fullName evidence="3 11">Cutinase</fullName>
        <ecNumber evidence="3 11">3.1.1.74</ecNumber>
    </recommendedName>
</protein>